<evidence type="ECO:0000313" key="1">
    <source>
        <dbReference type="EMBL" id="EMM98976.1"/>
    </source>
</evidence>
<keyword evidence="2" id="KW-1185">Reference proteome</keyword>
<organism evidence="1 2">
    <name type="scientific">Leptospira noguchii str. 2007001578</name>
    <dbReference type="NCBI Taxonomy" id="1049974"/>
    <lineage>
        <taxon>Bacteria</taxon>
        <taxon>Pseudomonadati</taxon>
        <taxon>Spirochaetota</taxon>
        <taxon>Spirochaetia</taxon>
        <taxon>Leptospirales</taxon>
        <taxon>Leptospiraceae</taxon>
        <taxon>Leptospira</taxon>
    </lineage>
</organism>
<name>A0ABN0IWV8_9LEPT</name>
<gene>
    <name evidence="1" type="ORF">LEP1GSC035_1689</name>
</gene>
<accession>A0ABN0IWV8</accession>
<evidence type="ECO:0008006" key="3">
    <source>
        <dbReference type="Google" id="ProtNLM"/>
    </source>
</evidence>
<dbReference type="Proteomes" id="UP000012099">
    <property type="component" value="Unassembled WGS sequence"/>
</dbReference>
<comment type="caution">
    <text evidence="1">The sequence shown here is derived from an EMBL/GenBank/DDBJ whole genome shotgun (WGS) entry which is preliminary data.</text>
</comment>
<protein>
    <recommendedName>
        <fullName evidence="3">SLEI domain protein, PF07620 family</fullName>
    </recommendedName>
</protein>
<evidence type="ECO:0000313" key="2">
    <source>
        <dbReference type="Proteomes" id="UP000012099"/>
    </source>
</evidence>
<dbReference type="EMBL" id="AHMH02000137">
    <property type="protein sequence ID" value="EMM98976.1"/>
    <property type="molecule type" value="Genomic_DNA"/>
</dbReference>
<sequence length="50" mass="6069">MVMKSFFLLTKIIYALKLETSKIIAKVFQRKGIFSNDRMRIKKNHFFRKC</sequence>
<reference evidence="1 2" key="1">
    <citation type="submission" date="2013-01" db="EMBL/GenBank/DDBJ databases">
        <authorList>
            <person name="Harkins D.M."/>
            <person name="Durkin A.S."/>
            <person name="Brinkac L.M."/>
            <person name="Haft D.H."/>
            <person name="Selengut J.D."/>
            <person name="Sanka R."/>
            <person name="DePew J."/>
            <person name="Purushe J."/>
            <person name="Whelen A.C."/>
            <person name="Vinetz J.M."/>
            <person name="Sutton G.G."/>
            <person name="Nierman W.C."/>
            <person name="Fouts D.E."/>
        </authorList>
    </citation>
    <scope>NUCLEOTIDE SEQUENCE [LARGE SCALE GENOMIC DNA]</scope>
    <source>
        <strain evidence="1 2">2007001578</strain>
    </source>
</reference>
<proteinExistence type="predicted"/>